<dbReference type="PANTHER" id="PTHR45527">
    <property type="entry name" value="NONRIBOSOMAL PEPTIDE SYNTHETASE"/>
    <property type="match status" value="1"/>
</dbReference>
<dbReference type="PANTHER" id="PTHR45527:SF1">
    <property type="entry name" value="FATTY ACID SYNTHASE"/>
    <property type="match status" value="1"/>
</dbReference>
<accession>A0A2N5C1Y2</accession>
<dbReference type="InterPro" id="IPR001242">
    <property type="entry name" value="Condensation_dom"/>
</dbReference>
<name>A0A2N5C1Y2_9BURK</name>
<feature type="non-terminal residue" evidence="2">
    <location>
        <position position="161"/>
    </location>
</feature>
<dbReference type="AlphaFoldDB" id="A0A2N5C1Y2"/>
<dbReference type="Gene3D" id="3.30.559.10">
    <property type="entry name" value="Chloramphenicol acetyltransferase-like domain"/>
    <property type="match status" value="1"/>
</dbReference>
<gene>
    <name evidence="2" type="ORF">CYJ10_33530</name>
</gene>
<evidence type="ECO:0000313" key="3">
    <source>
        <dbReference type="Proteomes" id="UP000234341"/>
    </source>
</evidence>
<dbReference type="GO" id="GO:0009366">
    <property type="term" value="C:enterobactin synthetase complex"/>
    <property type="evidence" value="ECO:0007669"/>
    <property type="project" value="TreeGrafter"/>
</dbReference>
<organism evidence="2 3">
    <name type="scientific">Cupriavidus pauculus</name>
    <dbReference type="NCBI Taxonomy" id="82633"/>
    <lineage>
        <taxon>Bacteria</taxon>
        <taxon>Pseudomonadati</taxon>
        <taxon>Pseudomonadota</taxon>
        <taxon>Betaproteobacteria</taxon>
        <taxon>Burkholderiales</taxon>
        <taxon>Burkholderiaceae</taxon>
        <taxon>Cupriavidus</taxon>
    </lineage>
</organism>
<dbReference type="GO" id="GO:0009239">
    <property type="term" value="P:enterobactin biosynthetic process"/>
    <property type="evidence" value="ECO:0007669"/>
    <property type="project" value="TreeGrafter"/>
</dbReference>
<dbReference type="GO" id="GO:0005829">
    <property type="term" value="C:cytosol"/>
    <property type="evidence" value="ECO:0007669"/>
    <property type="project" value="TreeGrafter"/>
</dbReference>
<evidence type="ECO:0000313" key="2">
    <source>
        <dbReference type="EMBL" id="PLP96206.1"/>
    </source>
</evidence>
<dbReference type="EMBL" id="PJRP01000036">
    <property type="protein sequence ID" value="PLP96206.1"/>
    <property type="molecule type" value="Genomic_DNA"/>
</dbReference>
<dbReference type="GO" id="GO:0031177">
    <property type="term" value="F:phosphopantetheine binding"/>
    <property type="evidence" value="ECO:0007669"/>
    <property type="project" value="TreeGrafter"/>
</dbReference>
<dbReference type="InterPro" id="IPR023213">
    <property type="entry name" value="CAT-like_dom_sf"/>
</dbReference>
<feature type="domain" description="Condensation" evidence="1">
    <location>
        <begin position="22"/>
        <end position="160"/>
    </location>
</feature>
<protein>
    <recommendedName>
        <fullName evidence="1">Condensation domain-containing protein</fullName>
    </recommendedName>
</protein>
<proteinExistence type="predicted"/>
<sequence>MREKGMAFSRFPIVPAQREGGAPGSFAQQRQWFLWQLDPAGNAYNVPGALRLRGALDAGAVRTTFDALAARHESLRTRFEAGDDGLARQVIDAPAPVAFEHVRCDEAQARARAAAFARAPFDLAHGPLLRVLLLELAPDDHLLVVVMHHIVSDGWSMQVVL</sequence>
<reference evidence="2 3" key="1">
    <citation type="submission" date="2017-12" db="EMBL/GenBank/DDBJ databases">
        <title>Genome sequence of the active heterotrophic nitrifier-denitrifier, Cupriavidus pauculus UM1.</title>
        <authorList>
            <person name="Putonti C."/>
            <person name="Castignetti D."/>
        </authorList>
    </citation>
    <scope>NUCLEOTIDE SEQUENCE [LARGE SCALE GENOMIC DNA]</scope>
    <source>
        <strain evidence="2 3">UM1</strain>
    </source>
</reference>
<dbReference type="SUPFAM" id="SSF52777">
    <property type="entry name" value="CoA-dependent acyltransferases"/>
    <property type="match status" value="1"/>
</dbReference>
<dbReference type="Proteomes" id="UP000234341">
    <property type="component" value="Unassembled WGS sequence"/>
</dbReference>
<evidence type="ECO:0000259" key="1">
    <source>
        <dbReference type="Pfam" id="PF00668"/>
    </source>
</evidence>
<dbReference type="GO" id="GO:0043041">
    <property type="term" value="P:amino acid activation for nonribosomal peptide biosynthetic process"/>
    <property type="evidence" value="ECO:0007669"/>
    <property type="project" value="TreeGrafter"/>
</dbReference>
<dbReference type="GO" id="GO:0047527">
    <property type="term" value="F:2,3-dihydroxybenzoate-serine ligase activity"/>
    <property type="evidence" value="ECO:0007669"/>
    <property type="project" value="TreeGrafter"/>
</dbReference>
<dbReference type="Pfam" id="PF00668">
    <property type="entry name" value="Condensation"/>
    <property type="match status" value="1"/>
</dbReference>
<comment type="caution">
    <text evidence="2">The sequence shown here is derived from an EMBL/GenBank/DDBJ whole genome shotgun (WGS) entry which is preliminary data.</text>
</comment>